<dbReference type="AlphaFoldDB" id="A0A9W6PKD9"/>
<accession>A0A9W6PKD9</accession>
<proteinExistence type="predicted"/>
<evidence type="ECO:0000313" key="1">
    <source>
        <dbReference type="EMBL" id="GLW56417.1"/>
    </source>
</evidence>
<dbReference type="Proteomes" id="UP001165143">
    <property type="component" value="Unassembled WGS sequence"/>
</dbReference>
<dbReference type="EMBL" id="BSRX01000027">
    <property type="protein sequence ID" value="GLW56417.1"/>
    <property type="molecule type" value="Genomic_DNA"/>
</dbReference>
<evidence type="ECO:0000313" key="2">
    <source>
        <dbReference type="Proteomes" id="UP001165143"/>
    </source>
</evidence>
<gene>
    <name evidence="1" type="ORF">Kpho01_44280</name>
</gene>
<comment type="caution">
    <text evidence="1">The sequence shown here is derived from an EMBL/GenBank/DDBJ whole genome shotgun (WGS) entry which is preliminary data.</text>
</comment>
<name>A0A9W6PKD9_9ACTN</name>
<organism evidence="1 2">
    <name type="scientific">Kitasatospora phosalacinea</name>
    <dbReference type="NCBI Taxonomy" id="2065"/>
    <lineage>
        <taxon>Bacteria</taxon>
        <taxon>Bacillati</taxon>
        <taxon>Actinomycetota</taxon>
        <taxon>Actinomycetes</taxon>
        <taxon>Kitasatosporales</taxon>
        <taxon>Streptomycetaceae</taxon>
        <taxon>Kitasatospora</taxon>
    </lineage>
</organism>
<protein>
    <submittedName>
        <fullName evidence="1">Uncharacterized protein</fullName>
    </submittedName>
</protein>
<reference evidence="1" key="1">
    <citation type="submission" date="2023-02" db="EMBL/GenBank/DDBJ databases">
        <title>Kitasatospora phosalacinea NBRC 14362.</title>
        <authorList>
            <person name="Ichikawa N."/>
            <person name="Sato H."/>
            <person name="Tonouchi N."/>
        </authorList>
    </citation>
    <scope>NUCLEOTIDE SEQUENCE</scope>
    <source>
        <strain evidence="1">NBRC 14362</strain>
    </source>
</reference>
<sequence length="89" mass="9437">MGAAYAMPALTWIAPASRAEAERTAPTASFRFTYGFLPDQPRVRGRTSLRGTGVSACWGGTGADVQLRAVRGQLPVGWAGSVERGWPEA</sequence>